<dbReference type="InterPro" id="IPR043047">
    <property type="entry name" value="Hri1_N_sf"/>
</dbReference>
<comment type="caution">
    <text evidence="1">The sequence shown here is derived from an EMBL/GenBank/DDBJ whole genome shotgun (WGS) entry which is preliminary data.</text>
</comment>
<name>A0AAD4KH00_9EURO</name>
<keyword evidence="2" id="KW-1185">Reference proteome</keyword>
<organism evidence="1 2">
    <name type="scientific">Talaromyces proteolyticus</name>
    <dbReference type="NCBI Taxonomy" id="1131652"/>
    <lineage>
        <taxon>Eukaryota</taxon>
        <taxon>Fungi</taxon>
        <taxon>Dikarya</taxon>
        <taxon>Ascomycota</taxon>
        <taxon>Pezizomycotina</taxon>
        <taxon>Eurotiomycetes</taxon>
        <taxon>Eurotiomycetidae</taxon>
        <taxon>Eurotiales</taxon>
        <taxon>Trichocomaceae</taxon>
        <taxon>Talaromyces</taxon>
        <taxon>Talaromyces sect. Bacilispori</taxon>
    </lineage>
</organism>
<gene>
    <name evidence="1" type="ORF">BGW36DRAFT_348317</name>
</gene>
<proteinExistence type="predicted"/>
<dbReference type="Pfam" id="PF16815">
    <property type="entry name" value="HRI1"/>
    <property type="match status" value="1"/>
</dbReference>
<dbReference type="EMBL" id="JAJTJA010000011">
    <property type="protein sequence ID" value="KAH8692163.1"/>
    <property type="molecule type" value="Genomic_DNA"/>
</dbReference>
<evidence type="ECO:0008006" key="3">
    <source>
        <dbReference type="Google" id="ProtNLM"/>
    </source>
</evidence>
<dbReference type="Gene3D" id="2.40.128.320">
    <property type="entry name" value="Protein HRI1, N-terminal domain"/>
    <property type="match status" value="1"/>
</dbReference>
<dbReference type="RefSeq" id="XP_046068160.1">
    <property type="nucleotide sequence ID" value="XM_046213264.1"/>
</dbReference>
<sequence length="268" mass="29924">MTVRVSTLISVQWPPEPVETPPDTLVISVGKYYVDLRIFSDTQTISWALAGQRIIVSEDPLRIKFTHCINSHHNGSDLGENRMETPDVGEFTKLPNGDDLEIGEMPASHRGGEVYPYREIWREIKLEQGGDTYGLPTAFVLESADDDPQELICENVTAKSFYARAGNFFLALRKKKPNIEDRENGISSGRGPVNFSAIRQEYNADINGWVTKYSIGNVENLFKMSDLAQSAVVENVEGDSSWELNSRVMMKGAYDGAIKETCIVRAVI</sequence>
<evidence type="ECO:0000313" key="1">
    <source>
        <dbReference type="EMBL" id="KAH8692163.1"/>
    </source>
</evidence>
<dbReference type="AlphaFoldDB" id="A0AAD4KH00"/>
<reference evidence="1" key="1">
    <citation type="submission" date="2021-12" db="EMBL/GenBank/DDBJ databases">
        <title>Convergent genome expansion in fungi linked to evolution of root-endophyte symbiosis.</title>
        <authorList>
            <consortium name="DOE Joint Genome Institute"/>
            <person name="Ke Y.-H."/>
            <person name="Bonito G."/>
            <person name="Liao H.-L."/>
            <person name="Looney B."/>
            <person name="Rojas-Flechas A."/>
            <person name="Nash J."/>
            <person name="Hameed K."/>
            <person name="Schadt C."/>
            <person name="Martin F."/>
            <person name="Crous P.W."/>
            <person name="Miettinen O."/>
            <person name="Magnuson J.K."/>
            <person name="Labbe J."/>
            <person name="Jacobson D."/>
            <person name="Doktycz M.J."/>
            <person name="Veneault-Fourrey C."/>
            <person name="Kuo A."/>
            <person name="Mondo S."/>
            <person name="Calhoun S."/>
            <person name="Riley R."/>
            <person name="Ohm R."/>
            <person name="LaButti K."/>
            <person name="Andreopoulos B."/>
            <person name="Pangilinan J."/>
            <person name="Nolan M."/>
            <person name="Tritt A."/>
            <person name="Clum A."/>
            <person name="Lipzen A."/>
            <person name="Daum C."/>
            <person name="Barry K."/>
            <person name="Grigoriev I.V."/>
            <person name="Vilgalys R."/>
        </authorList>
    </citation>
    <scope>NUCLEOTIDE SEQUENCE</scope>
    <source>
        <strain evidence="1">PMI_201</strain>
    </source>
</reference>
<evidence type="ECO:0000313" key="2">
    <source>
        <dbReference type="Proteomes" id="UP001201262"/>
    </source>
</evidence>
<dbReference type="Proteomes" id="UP001201262">
    <property type="component" value="Unassembled WGS sequence"/>
</dbReference>
<dbReference type="GeneID" id="70243551"/>
<accession>A0AAD4KH00</accession>
<dbReference type="InterPro" id="IPR031818">
    <property type="entry name" value="Hri1"/>
</dbReference>
<protein>
    <recommendedName>
        <fullName evidence="3">Protein HRI1</fullName>
    </recommendedName>
</protein>